<keyword evidence="2 5" id="KW-0575">Peroxidase</keyword>
<dbReference type="PANTHER" id="PTHR11592:SF134">
    <property type="entry name" value="PHOSPHOLIPID HYDROPEROXIDE GLUTATHIONE PEROXIDASE"/>
    <property type="match status" value="1"/>
</dbReference>
<dbReference type="Pfam" id="PF00255">
    <property type="entry name" value="GSHPx"/>
    <property type="match status" value="1"/>
</dbReference>
<dbReference type="InterPro" id="IPR000889">
    <property type="entry name" value="Glutathione_peroxidase"/>
</dbReference>
<name>A0A3B7MRJ4_9BACT</name>
<organism evidence="6 7">
    <name type="scientific">Paraflavitalea soli</name>
    <dbReference type="NCBI Taxonomy" id="2315862"/>
    <lineage>
        <taxon>Bacteria</taxon>
        <taxon>Pseudomonadati</taxon>
        <taxon>Bacteroidota</taxon>
        <taxon>Chitinophagia</taxon>
        <taxon>Chitinophagales</taxon>
        <taxon>Chitinophagaceae</taxon>
        <taxon>Paraflavitalea</taxon>
    </lineage>
</organism>
<dbReference type="PRINTS" id="PR01011">
    <property type="entry name" value="GLUTPROXDASE"/>
</dbReference>
<dbReference type="PIRSF" id="PIRSF000303">
    <property type="entry name" value="Glutathion_perox"/>
    <property type="match status" value="1"/>
</dbReference>
<dbReference type="PANTHER" id="PTHR11592">
    <property type="entry name" value="GLUTATHIONE PEROXIDASE"/>
    <property type="match status" value="1"/>
</dbReference>
<dbReference type="Proteomes" id="UP000263900">
    <property type="component" value="Chromosome"/>
</dbReference>
<dbReference type="GO" id="GO:0006979">
    <property type="term" value="P:response to oxidative stress"/>
    <property type="evidence" value="ECO:0007669"/>
    <property type="project" value="InterPro"/>
</dbReference>
<dbReference type="PROSITE" id="PS00460">
    <property type="entry name" value="GLUTATHIONE_PEROXID_1"/>
    <property type="match status" value="1"/>
</dbReference>
<dbReference type="GO" id="GO:0004601">
    <property type="term" value="F:peroxidase activity"/>
    <property type="evidence" value="ECO:0007669"/>
    <property type="project" value="UniProtKB-KW"/>
</dbReference>
<protein>
    <recommendedName>
        <fullName evidence="5">Glutathione peroxidase</fullName>
    </recommendedName>
</protein>
<sequence>MTVRQKISKAMYPLLMGVTKLFGKNSKTMSNEQGVTGPKSVYDLTVTLNNGDTLSLSSLRGKKILLVNTASDCGYTNQYDDLQKLYDQYKDKLVIIGFPANDFHEQEKGSDEEIAQFCKVNFGVSFPLAKKSVVIKSPEQNPVFGWLTHKALNGWNEQAPSWNFSKYLLNERGVLTHYFDPSVSPSSQVVITAIAK</sequence>
<evidence type="ECO:0000256" key="3">
    <source>
        <dbReference type="ARBA" id="ARBA00023002"/>
    </source>
</evidence>
<proteinExistence type="inferred from homology"/>
<evidence type="ECO:0000256" key="4">
    <source>
        <dbReference type="PIRSR" id="PIRSR000303-1"/>
    </source>
</evidence>
<dbReference type="InterPro" id="IPR029759">
    <property type="entry name" value="GPX_AS"/>
</dbReference>
<feature type="active site" evidence="4">
    <location>
        <position position="73"/>
    </location>
</feature>
<keyword evidence="3 5" id="KW-0560">Oxidoreductase</keyword>
<dbReference type="Gene3D" id="3.40.30.10">
    <property type="entry name" value="Glutaredoxin"/>
    <property type="match status" value="1"/>
</dbReference>
<gene>
    <name evidence="6" type="ORF">D3H65_21630</name>
</gene>
<evidence type="ECO:0000256" key="5">
    <source>
        <dbReference type="RuleBase" id="RU000499"/>
    </source>
</evidence>
<evidence type="ECO:0000313" key="6">
    <source>
        <dbReference type="EMBL" id="AXY76437.1"/>
    </source>
</evidence>
<reference evidence="6 7" key="1">
    <citation type="submission" date="2018-09" db="EMBL/GenBank/DDBJ databases">
        <title>Genome sequencing of strain 6GH32-13.</title>
        <authorList>
            <person name="Weon H.-Y."/>
            <person name="Heo J."/>
            <person name="Kwon S.-W."/>
        </authorList>
    </citation>
    <scope>NUCLEOTIDE SEQUENCE [LARGE SCALE GENOMIC DNA]</scope>
    <source>
        <strain evidence="6 7">5GH32-13</strain>
    </source>
</reference>
<dbReference type="InterPro" id="IPR036249">
    <property type="entry name" value="Thioredoxin-like_sf"/>
</dbReference>
<dbReference type="AlphaFoldDB" id="A0A3B7MRJ4"/>
<evidence type="ECO:0000313" key="7">
    <source>
        <dbReference type="Proteomes" id="UP000263900"/>
    </source>
</evidence>
<dbReference type="EMBL" id="CP032157">
    <property type="protein sequence ID" value="AXY76437.1"/>
    <property type="molecule type" value="Genomic_DNA"/>
</dbReference>
<dbReference type="KEGG" id="pseg:D3H65_21630"/>
<keyword evidence="7" id="KW-1185">Reference proteome</keyword>
<comment type="similarity">
    <text evidence="1 5">Belongs to the glutathione peroxidase family.</text>
</comment>
<dbReference type="CDD" id="cd00340">
    <property type="entry name" value="GSH_Peroxidase"/>
    <property type="match status" value="1"/>
</dbReference>
<dbReference type="PROSITE" id="PS51355">
    <property type="entry name" value="GLUTATHIONE_PEROXID_3"/>
    <property type="match status" value="1"/>
</dbReference>
<evidence type="ECO:0000256" key="2">
    <source>
        <dbReference type="ARBA" id="ARBA00022559"/>
    </source>
</evidence>
<evidence type="ECO:0000256" key="1">
    <source>
        <dbReference type="ARBA" id="ARBA00006926"/>
    </source>
</evidence>
<dbReference type="OrthoDB" id="9789406at2"/>
<accession>A0A3B7MRJ4</accession>
<dbReference type="SUPFAM" id="SSF52833">
    <property type="entry name" value="Thioredoxin-like"/>
    <property type="match status" value="1"/>
</dbReference>